<sequence>MQREEQKAQGWMIAFVSAGTVLSGASAWLLTGFNGLRQDHWAWVGELTWFTIRTGNWTWESQAMLASFALIPLSVFAAFLWSPYSFSNTRYGIARWAKRGDFGRMGITARKGLLLGRASGKKLIADVRKETRSEITAGPAGSGKTIGRVVPVILSYPGSLVIADPKNELWEMTAGWRKKLGPVYRVDWRAEGAKFNPIARAALPKDQASLEIRIDNIAATLIPRRENSANPYFDDAPRAFMSSVLLYLIGKAEKEGRDACMGDVLTWAASGPAEGETISVGGEEIEVTDPVGALLILSAHDAEDLGLPRRVQEGFMEMARMNFKERASHFASLTTALSMFKNSSVREATSDCSFQADDLRNGKPATIYVSMRPDEAAALSPITGLLVNTLADNLMSAKPESKANSVLFLIEEMAQLPKSDTIKRIFEFGRSMRVHCMAVLQDFSQLREKYGADGLETFINTASYLTVFSQNSPETRDKISRMIGEQTRKRKSNSMQRGLTLKGSVSSSWEAIALMKPNEIGAIPSGKNILLVQNHHHKPVWCDTVLAYRDRTLRKRLSLPA</sequence>
<dbReference type="InterPro" id="IPR003688">
    <property type="entry name" value="TraG/VirD4"/>
</dbReference>
<keyword evidence="9" id="KW-1185">Reference proteome</keyword>
<dbReference type="SUPFAM" id="SSF52540">
    <property type="entry name" value="P-loop containing nucleoside triphosphate hydrolases"/>
    <property type="match status" value="1"/>
</dbReference>
<protein>
    <submittedName>
        <fullName evidence="8">Conjugal transfer protein</fullName>
    </submittedName>
</protein>
<comment type="similarity">
    <text evidence="2">Belongs to the VirD4/TraG family.</text>
</comment>
<dbReference type="STRING" id="1333998.M2A_3154"/>
<feature type="transmembrane region" description="Helical" evidence="7">
    <location>
        <begin position="12"/>
        <end position="31"/>
    </location>
</feature>
<keyword evidence="3" id="KW-1003">Cell membrane</keyword>
<dbReference type="AlphaFoldDB" id="A0A081BF37"/>
<evidence type="ECO:0000313" key="9">
    <source>
        <dbReference type="Proteomes" id="UP000028702"/>
    </source>
</evidence>
<reference evidence="8 9" key="1">
    <citation type="submission" date="2014-07" db="EMBL/GenBank/DDBJ databases">
        <title>Tepidicaulis marinum gen. nov., sp. nov., a novel marine bacterium denitrifying nitrate to nitrous oxide strictly under microaerobic conditions.</title>
        <authorList>
            <person name="Takeuchi M."/>
            <person name="Yamagishi T."/>
            <person name="Kamagata Y."/>
            <person name="Oshima K."/>
            <person name="Hattori M."/>
            <person name="Katayama T."/>
            <person name="Hanada S."/>
            <person name="Tamaki H."/>
            <person name="Marumo K."/>
            <person name="Maeda H."/>
            <person name="Nedachi M."/>
            <person name="Iwasaki W."/>
            <person name="Suwa Y."/>
            <person name="Sakata S."/>
        </authorList>
    </citation>
    <scope>NUCLEOTIDE SEQUENCE [LARGE SCALE GENOMIC DNA]</scope>
    <source>
        <strain evidence="8 9">MA2</strain>
    </source>
</reference>
<dbReference type="InterPro" id="IPR051539">
    <property type="entry name" value="T4SS-coupling_protein"/>
</dbReference>
<evidence type="ECO:0000256" key="3">
    <source>
        <dbReference type="ARBA" id="ARBA00022475"/>
    </source>
</evidence>
<evidence type="ECO:0000256" key="2">
    <source>
        <dbReference type="ARBA" id="ARBA00008806"/>
    </source>
</evidence>
<proteinExistence type="inferred from homology"/>
<keyword evidence="4 7" id="KW-0812">Transmembrane</keyword>
<feature type="transmembrane region" description="Helical" evidence="7">
    <location>
        <begin position="63"/>
        <end position="81"/>
    </location>
</feature>
<dbReference type="Proteomes" id="UP000028702">
    <property type="component" value="Unassembled WGS sequence"/>
</dbReference>
<dbReference type="GO" id="GO:0005886">
    <property type="term" value="C:plasma membrane"/>
    <property type="evidence" value="ECO:0007669"/>
    <property type="project" value="UniProtKB-SubCell"/>
</dbReference>
<comment type="subcellular location">
    <subcellularLocation>
        <location evidence="1">Cell membrane</location>
        <topology evidence="1">Multi-pass membrane protein</topology>
    </subcellularLocation>
</comment>
<organism evidence="8 9">
    <name type="scientific">Tepidicaulis marinus</name>
    <dbReference type="NCBI Taxonomy" id="1333998"/>
    <lineage>
        <taxon>Bacteria</taxon>
        <taxon>Pseudomonadati</taxon>
        <taxon>Pseudomonadota</taxon>
        <taxon>Alphaproteobacteria</taxon>
        <taxon>Hyphomicrobiales</taxon>
        <taxon>Parvibaculaceae</taxon>
        <taxon>Tepidicaulis</taxon>
    </lineage>
</organism>
<dbReference type="CDD" id="cd01127">
    <property type="entry name" value="TrwB_TraG_TraD_VirD4"/>
    <property type="match status" value="1"/>
</dbReference>
<dbReference type="Pfam" id="PF02534">
    <property type="entry name" value="T4SS-DNA_transf"/>
    <property type="match status" value="1"/>
</dbReference>
<evidence type="ECO:0000256" key="5">
    <source>
        <dbReference type="ARBA" id="ARBA00022989"/>
    </source>
</evidence>
<dbReference type="PANTHER" id="PTHR37937">
    <property type="entry name" value="CONJUGATIVE TRANSFER: DNA TRANSPORT"/>
    <property type="match status" value="1"/>
</dbReference>
<dbReference type="eggNOG" id="COG3505">
    <property type="taxonomic scope" value="Bacteria"/>
</dbReference>
<evidence type="ECO:0000256" key="1">
    <source>
        <dbReference type="ARBA" id="ARBA00004651"/>
    </source>
</evidence>
<evidence type="ECO:0000256" key="7">
    <source>
        <dbReference type="SAM" id="Phobius"/>
    </source>
</evidence>
<dbReference type="RefSeq" id="WP_045449482.1">
    <property type="nucleotide sequence ID" value="NZ_BBIO01000023.1"/>
</dbReference>
<keyword evidence="5 7" id="KW-1133">Transmembrane helix</keyword>
<dbReference type="EMBL" id="BBIO01000023">
    <property type="protein sequence ID" value="GAK46655.1"/>
    <property type="molecule type" value="Genomic_DNA"/>
</dbReference>
<dbReference type="InterPro" id="IPR027417">
    <property type="entry name" value="P-loop_NTPase"/>
</dbReference>
<gene>
    <name evidence="8" type="ORF">M2A_3154</name>
</gene>
<evidence type="ECO:0000313" key="8">
    <source>
        <dbReference type="EMBL" id="GAK46655.1"/>
    </source>
</evidence>
<evidence type="ECO:0000256" key="4">
    <source>
        <dbReference type="ARBA" id="ARBA00022692"/>
    </source>
</evidence>
<comment type="caution">
    <text evidence="8">The sequence shown here is derived from an EMBL/GenBank/DDBJ whole genome shotgun (WGS) entry which is preliminary data.</text>
</comment>
<name>A0A081BF37_9HYPH</name>
<dbReference type="PANTHER" id="PTHR37937:SF1">
    <property type="entry name" value="CONJUGATIVE TRANSFER: DNA TRANSPORT"/>
    <property type="match status" value="1"/>
</dbReference>
<dbReference type="Gene3D" id="3.40.50.300">
    <property type="entry name" value="P-loop containing nucleotide triphosphate hydrolases"/>
    <property type="match status" value="1"/>
</dbReference>
<accession>A0A081BF37</accession>
<evidence type="ECO:0000256" key="6">
    <source>
        <dbReference type="ARBA" id="ARBA00023136"/>
    </source>
</evidence>
<keyword evidence="6 7" id="KW-0472">Membrane</keyword>